<dbReference type="AlphaFoldDB" id="A0A1J5T5G3"/>
<gene>
    <name evidence="3" type="primary">mepM_5</name>
    <name evidence="3" type="ORF">GALL_36850</name>
</gene>
<dbReference type="InterPro" id="IPR040487">
    <property type="entry name" value="Peptidase_M23_N"/>
</dbReference>
<dbReference type="InterPro" id="IPR050570">
    <property type="entry name" value="Cell_wall_metabolism_enzyme"/>
</dbReference>
<dbReference type="Pfam" id="PF18421">
    <property type="entry name" value="Peptidase_M23_N"/>
    <property type="match status" value="1"/>
</dbReference>
<evidence type="ECO:0000259" key="1">
    <source>
        <dbReference type="Pfam" id="PF01551"/>
    </source>
</evidence>
<dbReference type="PANTHER" id="PTHR21666:SF285">
    <property type="entry name" value="M23 FAMILY METALLOPEPTIDASE"/>
    <property type="match status" value="1"/>
</dbReference>
<dbReference type="FunFam" id="2.70.70.10:FF:000019">
    <property type="entry name" value="M23 family peptidase"/>
    <property type="match status" value="1"/>
</dbReference>
<dbReference type="EC" id="3.4.24.-" evidence="3"/>
<name>A0A1J5T5G3_9ZZZZ</name>
<dbReference type="CDD" id="cd12797">
    <property type="entry name" value="M23_peptidase"/>
    <property type="match status" value="1"/>
</dbReference>
<feature type="domain" description="Peptidase family M23 N-terminal" evidence="2">
    <location>
        <begin position="35"/>
        <end position="108"/>
    </location>
</feature>
<dbReference type="EMBL" id="MLJW01000009">
    <property type="protein sequence ID" value="OIR15363.1"/>
    <property type="molecule type" value="Genomic_DNA"/>
</dbReference>
<dbReference type="SUPFAM" id="SSF51261">
    <property type="entry name" value="Duplicated hybrid motif"/>
    <property type="match status" value="1"/>
</dbReference>
<dbReference type="PANTHER" id="PTHR21666">
    <property type="entry name" value="PEPTIDASE-RELATED"/>
    <property type="match status" value="1"/>
</dbReference>
<sequence length="286" mass="30747">MHTFTAIALRICLRLGLFVLAVPLLAHASLPSSSNVPGGVAVVPLGGALTGTNKPQTWLGKQPVLVTSDHDQWYAVVGLPLDMTPGAHELSVKIGDETKLQPFVVNPKDYPEQHVTLKDKSKVELSAADLARAEREISAIKELKRHWRPAQDTDLAFIVPAEGKLAGRFGLRRFFNGEPRSPHAGLDVAVASGTPVKASAQGQVLAVGDYFFNGKTVFVDHGNGLITMYCHLERIDVKNGETVSKGQLLGLSGKTGRATGPHLHWSVVLNGAMVDPELFIPAEHLQ</sequence>
<feature type="domain" description="M23ase beta-sheet core" evidence="1">
    <location>
        <begin position="182"/>
        <end position="276"/>
    </location>
</feature>
<dbReference type="Pfam" id="PF01551">
    <property type="entry name" value="Peptidase_M23"/>
    <property type="match status" value="1"/>
</dbReference>
<accession>A0A1J5T5G3</accession>
<dbReference type="Gene3D" id="2.70.70.10">
    <property type="entry name" value="Glucose Permease (Domain IIA)"/>
    <property type="match status" value="1"/>
</dbReference>
<evidence type="ECO:0000259" key="2">
    <source>
        <dbReference type="Pfam" id="PF18421"/>
    </source>
</evidence>
<proteinExistence type="predicted"/>
<reference evidence="3" key="1">
    <citation type="submission" date="2016-10" db="EMBL/GenBank/DDBJ databases">
        <title>Sequence of Gallionella enrichment culture.</title>
        <authorList>
            <person name="Poehlein A."/>
            <person name="Muehling M."/>
            <person name="Daniel R."/>
        </authorList>
    </citation>
    <scope>NUCLEOTIDE SEQUENCE</scope>
</reference>
<dbReference type="InterPro" id="IPR011055">
    <property type="entry name" value="Dup_hybrid_motif"/>
</dbReference>
<dbReference type="GO" id="GO:0004222">
    <property type="term" value="F:metalloendopeptidase activity"/>
    <property type="evidence" value="ECO:0007669"/>
    <property type="project" value="TreeGrafter"/>
</dbReference>
<protein>
    <submittedName>
        <fullName evidence="3">Murein DD-endopeptidase MepM</fullName>
        <ecNumber evidence="3">3.4.24.-</ecNumber>
    </submittedName>
</protein>
<comment type="caution">
    <text evidence="3">The sequence shown here is derived from an EMBL/GenBank/DDBJ whole genome shotgun (WGS) entry which is preliminary data.</text>
</comment>
<organism evidence="3">
    <name type="scientific">mine drainage metagenome</name>
    <dbReference type="NCBI Taxonomy" id="410659"/>
    <lineage>
        <taxon>unclassified sequences</taxon>
        <taxon>metagenomes</taxon>
        <taxon>ecological metagenomes</taxon>
    </lineage>
</organism>
<keyword evidence="3" id="KW-0378">Hydrolase</keyword>
<evidence type="ECO:0000313" key="3">
    <source>
        <dbReference type="EMBL" id="OIR15363.1"/>
    </source>
</evidence>
<dbReference type="InterPro" id="IPR016047">
    <property type="entry name" value="M23ase_b-sheet_dom"/>
</dbReference>
<dbReference type="Gene3D" id="2.60.40.1590">
    <property type="entry name" value="Peptidoglycan hydrolase domains"/>
    <property type="match status" value="1"/>
</dbReference>